<comment type="caution">
    <text evidence="1">The sequence shown here is derived from an EMBL/GenBank/DDBJ whole genome shotgun (WGS) entry which is preliminary data.</text>
</comment>
<reference evidence="1 2" key="1">
    <citation type="submission" date="2015-10" db="EMBL/GenBank/DDBJ databases">
        <title>Draft genome sequence of Streptomyces caeruleatus NRRL B-24802, type strain for the species Streptomyces caeruleatus.</title>
        <authorList>
            <person name="Ruckert C."/>
            <person name="Winkler A."/>
            <person name="Kalinowski J."/>
            <person name="Kampfer P."/>
            <person name="Glaeser S."/>
        </authorList>
    </citation>
    <scope>NUCLEOTIDE SEQUENCE [LARGE SCALE GENOMIC DNA]</scope>
    <source>
        <strain evidence="1 2">NRRL B-24802</strain>
    </source>
</reference>
<name>A0A101U359_9ACTN</name>
<dbReference type="AlphaFoldDB" id="A0A101U359"/>
<dbReference type="RefSeq" id="WP_062719452.1">
    <property type="nucleotide sequence ID" value="NZ_KQ948928.1"/>
</dbReference>
<proteinExistence type="predicted"/>
<sequence>MSGTTGTPRNPLVRELALLSASSGRLLPDPGSALARVLVNEQHTELVYDDMRFVSSLGIASLRDPLMAG</sequence>
<accession>A0A101U359</accession>
<evidence type="ECO:0000313" key="2">
    <source>
        <dbReference type="Proteomes" id="UP000053429"/>
    </source>
</evidence>
<dbReference type="EMBL" id="LMWY01000018">
    <property type="protein sequence ID" value="KUO03254.1"/>
    <property type="molecule type" value="Genomic_DNA"/>
</dbReference>
<gene>
    <name evidence="1" type="ORF">AQJ67_16085</name>
</gene>
<evidence type="ECO:0000313" key="1">
    <source>
        <dbReference type="EMBL" id="KUO03254.1"/>
    </source>
</evidence>
<organism evidence="1 2">
    <name type="scientific">Streptomyces caeruleatus</name>
    <dbReference type="NCBI Taxonomy" id="661399"/>
    <lineage>
        <taxon>Bacteria</taxon>
        <taxon>Bacillati</taxon>
        <taxon>Actinomycetota</taxon>
        <taxon>Actinomycetes</taxon>
        <taxon>Kitasatosporales</taxon>
        <taxon>Streptomycetaceae</taxon>
        <taxon>Streptomyces</taxon>
    </lineage>
</organism>
<protein>
    <submittedName>
        <fullName evidence="1">Uncharacterized protein</fullName>
    </submittedName>
</protein>
<dbReference type="Proteomes" id="UP000053429">
    <property type="component" value="Unassembled WGS sequence"/>
</dbReference>
<keyword evidence="2" id="KW-1185">Reference proteome</keyword>